<keyword evidence="3 5" id="KW-0238">DNA-binding</keyword>
<dbReference type="Gene3D" id="1.10.1670.10">
    <property type="entry name" value="Helix-hairpin-Helix base-excision DNA repair enzymes (C-terminal)"/>
    <property type="match status" value="1"/>
</dbReference>
<dbReference type="InterPro" id="IPR013325">
    <property type="entry name" value="RNA_pol_sigma_r2"/>
</dbReference>
<evidence type="ECO:0000256" key="2">
    <source>
        <dbReference type="ARBA" id="ARBA00023082"/>
    </source>
</evidence>
<dbReference type="InterPro" id="IPR023170">
    <property type="entry name" value="HhH_base_excis_C"/>
</dbReference>
<keyword evidence="8" id="KW-1185">Reference proteome</keyword>
<dbReference type="Pfam" id="PF04542">
    <property type="entry name" value="Sigma70_r2"/>
    <property type="match status" value="1"/>
</dbReference>
<dbReference type="PROSITE" id="PS01063">
    <property type="entry name" value="SIGMA70_ECF"/>
    <property type="match status" value="1"/>
</dbReference>
<evidence type="ECO:0000256" key="3">
    <source>
        <dbReference type="ARBA" id="ARBA00023125"/>
    </source>
</evidence>
<evidence type="ECO:0000256" key="1">
    <source>
        <dbReference type="ARBA" id="ARBA00023015"/>
    </source>
</evidence>
<name>A0ABV5YIG3_9ACTN</name>
<dbReference type="InterPro" id="IPR039425">
    <property type="entry name" value="RNA_pol_sigma-70-like"/>
</dbReference>
<evidence type="ECO:0000313" key="7">
    <source>
        <dbReference type="EMBL" id="MFB9834839.1"/>
    </source>
</evidence>
<proteinExistence type="inferred from homology"/>
<comment type="similarity">
    <text evidence="5">Belongs to the sigma-70 factor family. ECF subfamily.</text>
</comment>
<dbReference type="PANTHER" id="PTHR43133:SF8">
    <property type="entry name" value="RNA POLYMERASE SIGMA FACTOR HI_1459-RELATED"/>
    <property type="match status" value="1"/>
</dbReference>
<protein>
    <recommendedName>
        <fullName evidence="5">RNA polymerase sigma factor</fullName>
    </recommendedName>
</protein>
<dbReference type="EMBL" id="JBHLZP010000162">
    <property type="protein sequence ID" value="MFB9834839.1"/>
    <property type="molecule type" value="Genomic_DNA"/>
</dbReference>
<sequence length="249" mass="27336">MTPPLPGVRTVRAAQRGDERALADLASGCLPLLYNIVGRALNGHADVDDVVQETLLRALRGVSGLRQPDSFRSWLVAVAIRQIRDHHRSRPPVTPLDDVPEVADPGADFAEATILRLSLSGQRREIAEATRWLDADDRELLSLWWLEEGGLLERADLVAALDLPGPHVAVRVRRMKERLDLGRAVVRALGDPDAFTATDLGVRVAARHLGLPGTPAALIRHSAAWRPWRAYAVQHLWATGDHAINRIPA</sequence>
<dbReference type="InterPro" id="IPR014284">
    <property type="entry name" value="RNA_pol_sigma-70_dom"/>
</dbReference>
<keyword evidence="1 5" id="KW-0805">Transcription regulation</keyword>
<dbReference type="InterPro" id="IPR011257">
    <property type="entry name" value="DNA_glycosylase"/>
</dbReference>
<organism evidence="7 8">
    <name type="scientific">Actinoallomurus acaciae</name>
    <dbReference type="NCBI Taxonomy" id="502577"/>
    <lineage>
        <taxon>Bacteria</taxon>
        <taxon>Bacillati</taxon>
        <taxon>Actinomycetota</taxon>
        <taxon>Actinomycetes</taxon>
        <taxon>Streptosporangiales</taxon>
        <taxon>Thermomonosporaceae</taxon>
        <taxon>Actinoallomurus</taxon>
    </lineage>
</organism>
<accession>A0ABV5YIG3</accession>
<evidence type="ECO:0000256" key="5">
    <source>
        <dbReference type="RuleBase" id="RU000716"/>
    </source>
</evidence>
<evidence type="ECO:0000313" key="8">
    <source>
        <dbReference type="Proteomes" id="UP001589627"/>
    </source>
</evidence>
<dbReference type="SUPFAM" id="SSF88946">
    <property type="entry name" value="Sigma2 domain of RNA polymerase sigma factors"/>
    <property type="match status" value="1"/>
</dbReference>
<dbReference type="InterPro" id="IPR007627">
    <property type="entry name" value="RNA_pol_sigma70_r2"/>
</dbReference>
<gene>
    <name evidence="7" type="ORF">ACFFNX_21875</name>
</gene>
<dbReference type="SUPFAM" id="SSF48150">
    <property type="entry name" value="DNA-glycosylase"/>
    <property type="match status" value="1"/>
</dbReference>
<feature type="domain" description="RNA polymerase sigma-70 region 2" evidence="6">
    <location>
        <begin position="29"/>
        <end position="90"/>
    </location>
</feature>
<dbReference type="Gene3D" id="1.10.1740.10">
    <property type="match status" value="1"/>
</dbReference>
<dbReference type="Proteomes" id="UP001589627">
    <property type="component" value="Unassembled WGS sequence"/>
</dbReference>
<dbReference type="PANTHER" id="PTHR43133">
    <property type="entry name" value="RNA POLYMERASE ECF-TYPE SIGMA FACTO"/>
    <property type="match status" value="1"/>
</dbReference>
<dbReference type="InterPro" id="IPR000838">
    <property type="entry name" value="RNA_pol_sigma70_ECF_CS"/>
</dbReference>
<keyword evidence="2 5" id="KW-0731">Sigma factor</keyword>
<reference evidence="7 8" key="1">
    <citation type="submission" date="2024-09" db="EMBL/GenBank/DDBJ databases">
        <authorList>
            <person name="Sun Q."/>
            <person name="Mori K."/>
        </authorList>
    </citation>
    <scope>NUCLEOTIDE SEQUENCE [LARGE SCALE GENOMIC DNA]</scope>
    <source>
        <strain evidence="7 8">TBRC 0563</strain>
    </source>
</reference>
<dbReference type="NCBIfam" id="TIGR02937">
    <property type="entry name" value="sigma70-ECF"/>
    <property type="match status" value="1"/>
</dbReference>
<comment type="caution">
    <text evidence="7">The sequence shown here is derived from an EMBL/GenBank/DDBJ whole genome shotgun (WGS) entry which is preliminary data.</text>
</comment>
<dbReference type="RefSeq" id="WP_378205206.1">
    <property type="nucleotide sequence ID" value="NZ_JBHLZP010000162.1"/>
</dbReference>
<evidence type="ECO:0000259" key="6">
    <source>
        <dbReference type="Pfam" id="PF04542"/>
    </source>
</evidence>
<evidence type="ECO:0000256" key="4">
    <source>
        <dbReference type="ARBA" id="ARBA00023163"/>
    </source>
</evidence>
<keyword evidence="4 5" id="KW-0804">Transcription</keyword>